<protein>
    <submittedName>
        <fullName evidence="6">MarR family protein</fullName>
    </submittedName>
</protein>
<organism evidence="6 7">
    <name type="scientific">Micromonospora matsumotoense</name>
    <dbReference type="NCBI Taxonomy" id="121616"/>
    <lineage>
        <taxon>Bacteria</taxon>
        <taxon>Bacillati</taxon>
        <taxon>Actinomycetota</taxon>
        <taxon>Actinomycetes</taxon>
        <taxon>Micromonosporales</taxon>
        <taxon>Micromonosporaceae</taxon>
        <taxon>Micromonospora</taxon>
    </lineage>
</organism>
<dbReference type="EMBL" id="FMCU01000002">
    <property type="protein sequence ID" value="SCE87338.1"/>
    <property type="molecule type" value="Genomic_DNA"/>
</dbReference>
<sequence length="184" mass="19651">MADEPSDPALLGTRLRHLLELLDGDVAAGYADLGLTGFRPRYTPVLIALDRLGSASIRTLAEATGVTHSAASQTVARMTADGLVTLAPGTDARQRVVTPTDRARDLLPVLHAEYAATVTAARRFEAELAYPLSRLVDEALAALRQRSMRQRIADVAPDLVPAGPTDGGPVTPPDDRSRHRGDRN</sequence>
<keyword evidence="1" id="KW-0805">Transcription regulation</keyword>
<dbReference type="STRING" id="121616.GA0070216_102607"/>
<proteinExistence type="predicted"/>
<dbReference type="PANTHER" id="PTHR33164">
    <property type="entry name" value="TRANSCRIPTIONAL REGULATOR, MARR FAMILY"/>
    <property type="match status" value="1"/>
</dbReference>
<dbReference type="Proteomes" id="UP000198797">
    <property type="component" value="Unassembled WGS sequence"/>
</dbReference>
<evidence type="ECO:0000256" key="3">
    <source>
        <dbReference type="ARBA" id="ARBA00023163"/>
    </source>
</evidence>
<dbReference type="InterPro" id="IPR039422">
    <property type="entry name" value="MarR/SlyA-like"/>
</dbReference>
<keyword evidence="2" id="KW-0238">DNA-binding</keyword>
<dbReference type="SMART" id="SM00347">
    <property type="entry name" value="HTH_MARR"/>
    <property type="match status" value="1"/>
</dbReference>
<dbReference type="AlphaFoldDB" id="A0A1C4VTP8"/>
<dbReference type="Gene3D" id="1.10.10.10">
    <property type="entry name" value="Winged helix-like DNA-binding domain superfamily/Winged helix DNA-binding domain"/>
    <property type="match status" value="1"/>
</dbReference>
<evidence type="ECO:0000313" key="6">
    <source>
        <dbReference type="EMBL" id="SCE87338.1"/>
    </source>
</evidence>
<keyword evidence="7" id="KW-1185">Reference proteome</keyword>
<feature type="compositionally biased region" description="Basic and acidic residues" evidence="4">
    <location>
        <begin position="173"/>
        <end position="184"/>
    </location>
</feature>
<dbReference type="PANTHER" id="PTHR33164:SF64">
    <property type="entry name" value="TRANSCRIPTIONAL REGULATOR SLYA"/>
    <property type="match status" value="1"/>
</dbReference>
<reference evidence="7" key="1">
    <citation type="submission" date="2016-06" db="EMBL/GenBank/DDBJ databases">
        <authorList>
            <person name="Varghese N."/>
            <person name="Submissions Spin"/>
        </authorList>
    </citation>
    <scope>NUCLEOTIDE SEQUENCE [LARGE SCALE GENOMIC DNA]</scope>
    <source>
        <strain evidence="7">DSM 44100</strain>
    </source>
</reference>
<dbReference type="GO" id="GO:0003677">
    <property type="term" value="F:DNA binding"/>
    <property type="evidence" value="ECO:0007669"/>
    <property type="project" value="UniProtKB-KW"/>
</dbReference>
<feature type="domain" description="HTH marR-type" evidence="5">
    <location>
        <begin position="31"/>
        <end position="129"/>
    </location>
</feature>
<feature type="compositionally biased region" description="Low complexity" evidence="4">
    <location>
        <begin position="160"/>
        <end position="169"/>
    </location>
</feature>
<dbReference type="InterPro" id="IPR036388">
    <property type="entry name" value="WH-like_DNA-bd_sf"/>
</dbReference>
<evidence type="ECO:0000256" key="2">
    <source>
        <dbReference type="ARBA" id="ARBA00023125"/>
    </source>
</evidence>
<evidence type="ECO:0000313" key="7">
    <source>
        <dbReference type="Proteomes" id="UP000198797"/>
    </source>
</evidence>
<dbReference type="RefSeq" id="WP_091240574.1">
    <property type="nucleotide sequence ID" value="NZ_FMCU01000002.1"/>
</dbReference>
<dbReference type="OrthoDB" id="3211876at2"/>
<evidence type="ECO:0000259" key="5">
    <source>
        <dbReference type="SMART" id="SM00347"/>
    </source>
</evidence>
<dbReference type="SUPFAM" id="SSF46785">
    <property type="entry name" value="Winged helix' DNA-binding domain"/>
    <property type="match status" value="1"/>
</dbReference>
<accession>A0A1C4VTP8</accession>
<evidence type="ECO:0000256" key="4">
    <source>
        <dbReference type="SAM" id="MobiDB-lite"/>
    </source>
</evidence>
<keyword evidence="3" id="KW-0804">Transcription</keyword>
<evidence type="ECO:0000256" key="1">
    <source>
        <dbReference type="ARBA" id="ARBA00023015"/>
    </source>
</evidence>
<dbReference type="InterPro" id="IPR036390">
    <property type="entry name" value="WH_DNA-bd_sf"/>
</dbReference>
<dbReference type="GO" id="GO:0006950">
    <property type="term" value="P:response to stress"/>
    <property type="evidence" value="ECO:0007669"/>
    <property type="project" value="TreeGrafter"/>
</dbReference>
<gene>
    <name evidence="6" type="ORF">GA0070216_102607</name>
</gene>
<dbReference type="InterPro" id="IPR000835">
    <property type="entry name" value="HTH_MarR-typ"/>
</dbReference>
<dbReference type="Pfam" id="PF12802">
    <property type="entry name" value="MarR_2"/>
    <property type="match status" value="1"/>
</dbReference>
<dbReference type="GO" id="GO:0003700">
    <property type="term" value="F:DNA-binding transcription factor activity"/>
    <property type="evidence" value="ECO:0007669"/>
    <property type="project" value="InterPro"/>
</dbReference>
<name>A0A1C4VTP8_9ACTN</name>
<feature type="region of interest" description="Disordered" evidence="4">
    <location>
        <begin position="155"/>
        <end position="184"/>
    </location>
</feature>